<dbReference type="PANTHER" id="PTHR39336:SF1">
    <property type="entry name" value="PYRIDOXAMINE PHOSPHATE OXIDASE FAMILY PROTEIN (AFU_ORTHOLOGUE AFUA_6G11440)"/>
    <property type="match status" value="1"/>
</dbReference>
<evidence type="ECO:0000259" key="1">
    <source>
        <dbReference type="Pfam" id="PF01243"/>
    </source>
</evidence>
<feature type="domain" description="Pyridoxamine 5'-phosphate oxidase N-terminal" evidence="1">
    <location>
        <begin position="9"/>
        <end position="106"/>
    </location>
</feature>
<dbReference type="SUPFAM" id="SSF50475">
    <property type="entry name" value="FMN-binding split barrel"/>
    <property type="match status" value="1"/>
</dbReference>
<dbReference type="OrthoDB" id="115989at2"/>
<organism evidence="2 3">
    <name type="scientific">Celeribacter baekdonensis</name>
    <dbReference type="NCBI Taxonomy" id="875171"/>
    <lineage>
        <taxon>Bacteria</taxon>
        <taxon>Pseudomonadati</taxon>
        <taxon>Pseudomonadota</taxon>
        <taxon>Alphaproteobacteria</taxon>
        <taxon>Rhodobacterales</taxon>
        <taxon>Roseobacteraceae</taxon>
        <taxon>Celeribacter</taxon>
    </lineage>
</organism>
<dbReference type="Gene3D" id="2.30.110.10">
    <property type="entry name" value="Electron Transport, Fmn-binding Protein, Chain A"/>
    <property type="match status" value="1"/>
</dbReference>
<protein>
    <submittedName>
        <fullName evidence="2">Pyridoxamine 5'-phosphate oxidase</fullName>
    </submittedName>
</protein>
<dbReference type="InterPro" id="IPR011576">
    <property type="entry name" value="Pyridox_Oxase_N"/>
</dbReference>
<evidence type="ECO:0000313" key="3">
    <source>
        <dbReference type="Proteomes" id="UP000182284"/>
    </source>
</evidence>
<proteinExistence type="predicted"/>
<dbReference type="EMBL" id="FNBL01000002">
    <property type="protein sequence ID" value="SDF09518.1"/>
    <property type="molecule type" value="Genomic_DNA"/>
</dbReference>
<gene>
    <name evidence="2" type="ORF">SAMN04488117_102247</name>
</gene>
<accession>A0A1G7IA99</accession>
<name>A0A1G7IA99_9RHOB</name>
<sequence>MSDQFPTISDEHRAFIEAQHLYFVGTAAPEGRVNVSPKGMDSLRVMGPNRIVWMNYTGSGNETAGHLVRADRMTLMWCSFEKKPLILRAYGTARAVHMTDPDWQEMAALFTVEPHTRQFCDMTVDLVQSSCGFAVPFMTFDKDRPVLSQWGQTRGKDYIHDYWRRKNTQTIDGFDTDILRLNLGEDQ</sequence>
<evidence type="ECO:0000313" key="2">
    <source>
        <dbReference type="EMBL" id="SDF09518.1"/>
    </source>
</evidence>
<dbReference type="Proteomes" id="UP000182284">
    <property type="component" value="Unassembled WGS sequence"/>
</dbReference>
<dbReference type="InterPro" id="IPR012349">
    <property type="entry name" value="Split_barrel_FMN-bd"/>
</dbReference>
<dbReference type="RefSeq" id="WP_074641987.1">
    <property type="nucleotide sequence ID" value="NZ_FNBL01000002.1"/>
</dbReference>
<dbReference type="Pfam" id="PF01243">
    <property type="entry name" value="PNPOx_N"/>
    <property type="match status" value="1"/>
</dbReference>
<reference evidence="2 3" key="1">
    <citation type="submission" date="2016-10" db="EMBL/GenBank/DDBJ databases">
        <authorList>
            <person name="de Groot N.N."/>
        </authorList>
    </citation>
    <scope>NUCLEOTIDE SEQUENCE [LARGE SCALE GENOMIC DNA]</scope>
    <source>
        <strain evidence="2 3">DSM 27375</strain>
    </source>
</reference>
<dbReference type="PANTHER" id="PTHR39336">
    <property type="entry name" value="PYRIDOXAMINE PHOSPHATE OXIDASE FAMILY PROTEIN (AFU_ORTHOLOGUE AFUA_6G11440)"/>
    <property type="match status" value="1"/>
</dbReference>
<dbReference type="AlphaFoldDB" id="A0A1G7IA99"/>